<dbReference type="GO" id="GO:0002098">
    <property type="term" value="P:tRNA wobble uridine modification"/>
    <property type="evidence" value="ECO:0007669"/>
    <property type="project" value="InterPro"/>
</dbReference>
<name>A0A0D2KMV2_9EURO</name>
<comment type="pathway">
    <text evidence="3">tRNA modification; 5-methoxycarbonylmethyl-2-thiouridine-tRNA biosynthesis.</text>
</comment>
<proteinExistence type="inferred from homology"/>
<feature type="repeat" description="WD" evidence="11">
    <location>
        <begin position="207"/>
        <end position="241"/>
    </location>
</feature>
<dbReference type="CDD" id="cd00200">
    <property type="entry name" value="WD40"/>
    <property type="match status" value="1"/>
</dbReference>
<comment type="similarity">
    <text evidence="4">Belongs to the WD repeat ELP2 family.</text>
</comment>
<reference evidence="13 14" key="1">
    <citation type="submission" date="2015-01" db="EMBL/GenBank/DDBJ databases">
        <title>The Genome Sequence of Fonsecaea multimorphosa CBS 102226.</title>
        <authorList>
            <consortium name="The Broad Institute Genomics Platform"/>
            <person name="Cuomo C."/>
            <person name="de Hoog S."/>
            <person name="Gorbushina A."/>
            <person name="Stielow B."/>
            <person name="Teixiera M."/>
            <person name="Abouelleil A."/>
            <person name="Chapman S.B."/>
            <person name="Priest M."/>
            <person name="Young S.K."/>
            <person name="Wortman J."/>
            <person name="Nusbaum C."/>
            <person name="Birren B."/>
        </authorList>
    </citation>
    <scope>NUCLEOTIDE SEQUENCE [LARGE SCALE GENOMIC DNA]</scope>
    <source>
        <strain evidence="13 14">CBS 102226</strain>
    </source>
</reference>
<evidence type="ECO:0000313" key="13">
    <source>
        <dbReference type="EMBL" id="KIX98008.1"/>
    </source>
</evidence>
<dbReference type="RefSeq" id="XP_016632131.1">
    <property type="nucleotide sequence ID" value="XM_016776589.1"/>
</dbReference>
<dbReference type="PANTHER" id="PTHR44111">
    <property type="entry name" value="ELONGATOR COMPLEX PROTEIN 2"/>
    <property type="match status" value="1"/>
</dbReference>
<dbReference type="VEuPathDB" id="FungiDB:Z520_06087"/>
<dbReference type="PROSITE" id="PS50294">
    <property type="entry name" value="WD_REPEATS_REGION"/>
    <property type="match status" value="4"/>
</dbReference>
<evidence type="ECO:0000256" key="4">
    <source>
        <dbReference type="ARBA" id="ARBA00005881"/>
    </source>
</evidence>
<feature type="repeat" description="WD" evidence="11">
    <location>
        <begin position="289"/>
        <end position="321"/>
    </location>
</feature>
<dbReference type="SUPFAM" id="SSF50978">
    <property type="entry name" value="WD40 repeat-like"/>
    <property type="match status" value="2"/>
</dbReference>
<feature type="domain" description="ETS" evidence="12">
    <location>
        <begin position="384"/>
        <end position="464"/>
    </location>
</feature>
<dbReference type="GO" id="GO:0033588">
    <property type="term" value="C:elongator holoenzyme complex"/>
    <property type="evidence" value="ECO:0007669"/>
    <property type="project" value="InterPro"/>
</dbReference>
<dbReference type="Proteomes" id="UP000053411">
    <property type="component" value="Unassembled WGS sequence"/>
</dbReference>
<keyword evidence="7 11" id="KW-0853">WD repeat</keyword>
<evidence type="ECO:0000256" key="7">
    <source>
        <dbReference type="ARBA" id="ARBA00022574"/>
    </source>
</evidence>
<evidence type="ECO:0000256" key="5">
    <source>
        <dbReference type="ARBA" id="ARBA00020267"/>
    </source>
</evidence>
<dbReference type="GO" id="GO:0005737">
    <property type="term" value="C:cytoplasm"/>
    <property type="evidence" value="ECO:0007669"/>
    <property type="project" value="UniProtKB-SubCell"/>
</dbReference>
<dbReference type="InterPro" id="IPR015943">
    <property type="entry name" value="WD40/YVTN_repeat-like_dom_sf"/>
</dbReference>
<evidence type="ECO:0000256" key="2">
    <source>
        <dbReference type="ARBA" id="ARBA00004496"/>
    </source>
</evidence>
<dbReference type="FunFam" id="2.130.10.10:FF:000400">
    <property type="entry name" value="Elongator acetyltransferase complex subunit 2"/>
    <property type="match status" value="1"/>
</dbReference>
<feature type="repeat" description="WD" evidence="11">
    <location>
        <begin position="393"/>
        <end position="423"/>
    </location>
</feature>
<dbReference type="InterPro" id="IPR036322">
    <property type="entry name" value="WD40_repeat_dom_sf"/>
</dbReference>
<evidence type="ECO:0000256" key="6">
    <source>
        <dbReference type="ARBA" id="ARBA00022490"/>
    </source>
</evidence>
<evidence type="ECO:0000256" key="10">
    <source>
        <dbReference type="ARBA" id="ARBA00023242"/>
    </source>
</evidence>
<comment type="subcellular location">
    <subcellularLocation>
        <location evidence="2">Cytoplasm</location>
    </subcellularLocation>
    <subcellularLocation>
        <location evidence="1">Nucleus</location>
    </subcellularLocation>
</comment>
<keyword evidence="14" id="KW-1185">Reference proteome</keyword>
<keyword evidence="10" id="KW-0539">Nucleus</keyword>
<keyword evidence="8" id="KW-0819">tRNA processing</keyword>
<dbReference type="UniPathway" id="UPA00988"/>
<dbReference type="InterPro" id="IPR037289">
    <property type="entry name" value="Elp2"/>
</dbReference>
<evidence type="ECO:0000256" key="9">
    <source>
        <dbReference type="ARBA" id="ARBA00022737"/>
    </source>
</evidence>
<dbReference type="GeneID" id="27711833"/>
<dbReference type="Pfam" id="PF00400">
    <property type="entry name" value="WD40"/>
    <property type="match status" value="5"/>
</dbReference>
<feature type="repeat" description="WD" evidence="11">
    <location>
        <begin position="56"/>
        <end position="92"/>
    </location>
</feature>
<organism evidence="13 14">
    <name type="scientific">Fonsecaea multimorphosa CBS 102226</name>
    <dbReference type="NCBI Taxonomy" id="1442371"/>
    <lineage>
        <taxon>Eukaryota</taxon>
        <taxon>Fungi</taxon>
        <taxon>Dikarya</taxon>
        <taxon>Ascomycota</taxon>
        <taxon>Pezizomycotina</taxon>
        <taxon>Eurotiomycetes</taxon>
        <taxon>Chaetothyriomycetidae</taxon>
        <taxon>Chaetothyriales</taxon>
        <taxon>Herpotrichiellaceae</taxon>
        <taxon>Fonsecaea</taxon>
    </lineage>
</organism>
<dbReference type="PROSITE" id="PS50061">
    <property type="entry name" value="ETS_DOMAIN_3"/>
    <property type="match status" value="1"/>
</dbReference>
<evidence type="ECO:0000256" key="1">
    <source>
        <dbReference type="ARBA" id="ARBA00004123"/>
    </source>
</evidence>
<gene>
    <name evidence="13" type="ORF">Z520_06087</name>
</gene>
<dbReference type="GO" id="GO:0003700">
    <property type="term" value="F:DNA-binding transcription factor activity"/>
    <property type="evidence" value="ECO:0007669"/>
    <property type="project" value="InterPro"/>
</dbReference>
<dbReference type="InterPro" id="IPR000418">
    <property type="entry name" value="Ets_dom"/>
</dbReference>
<dbReference type="GO" id="GO:0005634">
    <property type="term" value="C:nucleus"/>
    <property type="evidence" value="ECO:0007669"/>
    <property type="project" value="UniProtKB-SubCell"/>
</dbReference>
<dbReference type="InterPro" id="IPR001680">
    <property type="entry name" value="WD40_rpt"/>
</dbReference>
<evidence type="ECO:0000256" key="11">
    <source>
        <dbReference type="PROSITE-ProRule" id="PRU00221"/>
    </source>
</evidence>
<dbReference type="OrthoDB" id="27911at2759"/>
<keyword evidence="6" id="KW-0963">Cytoplasm</keyword>
<dbReference type="PANTHER" id="PTHR44111:SF1">
    <property type="entry name" value="ELONGATOR COMPLEX PROTEIN 2"/>
    <property type="match status" value="1"/>
</dbReference>
<dbReference type="SMART" id="SM00320">
    <property type="entry name" value="WD40"/>
    <property type="match status" value="11"/>
</dbReference>
<dbReference type="GO" id="GO:0043565">
    <property type="term" value="F:sequence-specific DNA binding"/>
    <property type="evidence" value="ECO:0007669"/>
    <property type="project" value="InterPro"/>
</dbReference>
<dbReference type="EMBL" id="KN848072">
    <property type="protein sequence ID" value="KIX98008.1"/>
    <property type="molecule type" value="Genomic_DNA"/>
</dbReference>
<evidence type="ECO:0000259" key="12">
    <source>
        <dbReference type="PROSITE" id="PS50061"/>
    </source>
</evidence>
<dbReference type="AlphaFoldDB" id="A0A0D2KMV2"/>
<evidence type="ECO:0000256" key="3">
    <source>
        <dbReference type="ARBA" id="ARBA00005043"/>
    </source>
</evidence>
<dbReference type="PROSITE" id="PS50082">
    <property type="entry name" value="WD_REPEATS_2"/>
    <property type="match status" value="5"/>
</dbReference>
<protein>
    <recommendedName>
        <fullName evidence="5">Elongator complex protein 2</fullName>
    </recommendedName>
</protein>
<keyword evidence="9" id="KW-0677">Repeat</keyword>
<sequence length="820" mass="87949">MSPPLVQDEYLSVGGNRHSTAADWSTSSGLLAFGADQNVGIWSPLNDSGHGISALLSGHTGKVTTVKFLSPAQGASAELLVSGSANGEIAVWRKETANQEWRCLVKTAAHEGAANAIASFSGSNILATGGADAKVKLWKVHETEIEALATLSLKPRFIPLALAISPFPSTSSPEHAYLVAGGTRNDIQVYAIEGLSSTPKFHHHATLTGHEAWVRSLALTQAPDGGALLASASQDKYVRLWRFQLGGSKPTNQLAELNGVSAVSGTLSAKTQTVAAGEHKYSITFEALLLGHEDWIYSAAWSPTSSQLLTASADGSLSIWEPEPSSGIWISMSRLGEISAAKGATTATGSAGGFWTGLWGPDGKTVTCLGRTGSWRLWQYDETSQFWTQRFGISGHTNSVNGICWAPDGSYLLSTSSDQTTRLHAEWKRGAKRSWHEFSRPQIHGYDLNCIASTTPYQFSSGADEKLLRIFNEPRDIANMLHRLCRIALPLELAEMPDTAAIPVLGLSNKAMDDSEEMGGDAANDALETTATSNGLGPSLLDIQEPPTEDLLARHTLWPEHEKLYGHGSEISEAATPADGSVLATACRASSLDHAVIRLYDTRDWNEIRPPLSAHSLTVTRLAFSPQSPEFLLSVGRDRQWAVFKRSSENPRSWGRIAINAKAHSRMILDATWLIGTTANPSFATAGRDKLVKLWSSNAGSENETSFTMRSSITRKGPVTAVSATSITTSDGFRGVLAAGEDDGTISLHSVDVNGDLKVLHTVEVPRHLCPSRSVNRLAWRPTGHEDSSDQDDGDYQLLAVASADGSVRILRINIAAFGE</sequence>
<evidence type="ECO:0000256" key="8">
    <source>
        <dbReference type="ARBA" id="ARBA00022694"/>
    </source>
</evidence>
<dbReference type="SUPFAM" id="SSF117289">
    <property type="entry name" value="Nucleoporin domain"/>
    <property type="match status" value="1"/>
</dbReference>
<feature type="repeat" description="WD" evidence="11">
    <location>
        <begin position="107"/>
        <end position="148"/>
    </location>
</feature>
<dbReference type="Gene3D" id="2.130.10.10">
    <property type="entry name" value="YVTN repeat-like/Quinoprotein amine dehydrogenase"/>
    <property type="match status" value="4"/>
</dbReference>
<evidence type="ECO:0000313" key="14">
    <source>
        <dbReference type="Proteomes" id="UP000053411"/>
    </source>
</evidence>
<accession>A0A0D2KMV2</accession>
<dbReference type="STRING" id="1442371.A0A0D2KMV2"/>